<protein>
    <submittedName>
        <fullName evidence="3">Glyoxalase</fullName>
    </submittedName>
</protein>
<dbReference type="Pfam" id="PF00903">
    <property type="entry name" value="Glyoxalase"/>
    <property type="match status" value="1"/>
</dbReference>
<accession>A0A264W1G3</accession>
<reference evidence="3 4" key="1">
    <citation type="submission" date="2017-07" db="EMBL/GenBank/DDBJ databases">
        <title>Tetzosporium hominis gen.nov. sp.nov.</title>
        <authorList>
            <person name="Tetz G."/>
            <person name="Tetz V."/>
        </authorList>
    </citation>
    <scope>NUCLEOTIDE SEQUENCE [LARGE SCALE GENOMIC DNA]</scope>
    <source>
        <strain evidence="3 4">VT-49</strain>
    </source>
</reference>
<dbReference type="Gene3D" id="3.10.180.10">
    <property type="entry name" value="2,3-Dihydroxybiphenyl 1,2-Dioxygenase, domain 1"/>
    <property type="match status" value="1"/>
</dbReference>
<sequence>MKLGHIMVFVSDKEQARQFYSDILGLKLVDEDEKRLIYDMGGQHLVLFETLRSVEPLSYSEEARTVLVFAVEDVEKSFRSLKERGVTFLHSHPTPQRYAAFVDPFGNVHEILEEDKG</sequence>
<dbReference type="GO" id="GO:0046872">
    <property type="term" value="F:metal ion binding"/>
    <property type="evidence" value="ECO:0007669"/>
    <property type="project" value="UniProtKB-KW"/>
</dbReference>
<evidence type="ECO:0000313" key="4">
    <source>
        <dbReference type="Proteomes" id="UP000217065"/>
    </source>
</evidence>
<dbReference type="EMBL" id="NOKQ01000235">
    <property type="protein sequence ID" value="OZS77430.1"/>
    <property type="molecule type" value="Genomic_DNA"/>
</dbReference>
<dbReference type="InterPro" id="IPR037523">
    <property type="entry name" value="VOC_core"/>
</dbReference>
<dbReference type="RefSeq" id="WP_094943774.1">
    <property type="nucleotide sequence ID" value="NZ_NOKQ01000235.1"/>
</dbReference>
<organism evidence="3 4">
    <name type="scientific">Tetzosporium hominis</name>
    <dbReference type="NCBI Taxonomy" id="2020506"/>
    <lineage>
        <taxon>Bacteria</taxon>
        <taxon>Bacillati</taxon>
        <taxon>Bacillota</taxon>
        <taxon>Bacilli</taxon>
        <taxon>Bacillales</taxon>
        <taxon>Caryophanaceae</taxon>
        <taxon>Tetzosporium</taxon>
    </lineage>
</organism>
<feature type="domain" description="VOC" evidence="2">
    <location>
        <begin position="2"/>
        <end position="114"/>
    </location>
</feature>
<dbReference type="GO" id="GO:0046491">
    <property type="term" value="P:L-methylmalonyl-CoA metabolic process"/>
    <property type="evidence" value="ECO:0007669"/>
    <property type="project" value="TreeGrafter"/>
</dbReference>
<dbReference type="InterPro" id="IPR051785">
    <property type="entry name" value="MMCE/EMCE_epimerase"/>
</dbReference>
<proteinExistence type="predicted"/>
<comment type="caution">
    <text evidence="3">The sequence shown here is derived from an EMBL/GenBank/DDBJ whole genome shotgun (WGS) entry which is preliminary data.</text>
</comment>
<dbReference type="PROSITE" id="PS51819">
    <property type="entry name" value="VOC"/>
    <property type="match status" value="1"/>
</dbReference>
<keyword evidence="4" id="KW-1185">Reference proteome</keyword>
<dbReference type="GO" id="GO:0004462">
    <property type="term" value="F:lactoylglutathione lyase activity"/>
    <property type="evidence" value="ECO:0007669"/>
    <property type="project" value="InterPro"/>
</dbReference>
<dbReference type="InterPro" id="IPR029068">
    <property type="entry name" value="Glyas_Bleomycin-R_OHBP_Dase"/>
</dbReference>
<dbReference type="PANTHER" id="PTHR43048:SF3">
    <property type="entry name" value="METHYLMALONYL-COA EPIMERASE, MITOCHONDRIAL"/>
    <property type="match status" value="1"/>
</dbReference>
<dbReference type="SUPFAM" id="SSF54593">
    <property type="entry name" value="Glyoxalase/Bleomycin resistance protein/Dihydroxybiphenyl dioxygenase"/>
    <property type="match status" value="1"/>
</dbReference>
<evidence type="ECO:0000259" key="2">
    <source>
        <dbReference type="PROSITE" id="PS51819"/>
    </source>
</evidence>
<dbReference type="Proteomes" id="UP000217065">
    <property type="component" value="Unassembled WGS sequence"/>
</dbReference>
<dbReference type="OrthoDB" id="9794917at2"/>
<evidence type="ECO:0000256" key="1">
    <source>
        <dbReference type="ARBA" id="ARBA00022723"/>
    </source>
</evidence>
<dbReference type="AlphaFoldDB" id="A0A264W1G3"/>
<dbReference type="InterPro" id="IPR004360">
    <property type="entry name" value="Glyas_Fos-R_dOase_dom"/>
</dbReference>
<dbReference type="GO" id="GO:0004493">
    <property type="term" value="F:methylmalonyl-CoA epimerase activity"/>
    <property type="evidence" value="ECO:0007669"/>
    <property type="project" value="TreeGrafter"/>
</dbReference>
<gene>
    <name evidence="3" type="ORF">CF394_11345</name>
</gene>
<keyword evidence="1" id="KW-0479">Metal-binding</keyword>
<dbReference type="PROSITE" id="PS00934">
    <property type="entry name" value="GLYOXALASE_I_1"/>
    <property type="match status" value="1"/>
</dbReference>
<dbReference type="InterPro" id="IPR018146">
    <property type="entry name" value="Glyoxalase_1_CS"/>
</dbReference>
<dbReference type="PANTHER" id="PTHR43048">
    <property type="entry name" value="METHYLMALONYL-COA EPIMERASE"/>
    <property type="match status" value="1"/>
</dbReference>
<name>A0A264W1G3_9BACL</name>
<evidence type="ECO:0000313" key="3">
    <source>
        <dbReference type="EMBL" id="OZS77430.1"/>
    </source>
</evidence>